<feature type="transmembrane region" description="Helical" evidence="6">
    <location>
        <begin position="49"/>
        <end position="66"/>
    </location>
</feature>
<evidence type="ECO:0000256" key="4">
    <source>
        <dbReference type="ARBA" id="ARBA00022989"/>
    </source>
</evidence>
<keyword evidence="8" id="KW-1185">Reference proteome</keyword>
<dbReference type="SUPFAM" id="SSF103473">
    <property type="entry name" value="MFS general substrate transporter"/>
    <property type="match status" value="1"/>
</dbReference>
<feature type="transmembrane region" description="Helical" evidence="6">
    <location>
        <begin position="78"/>
        <end position="95"/>
    </location>
</feature>
<evidence type="ECO:0000256" key="2">
    <source>
        <dbReference type="ARBA" id="ARBA00022448"/>
    </source>
</evidence>
<dbReference type="EMBL" id="WUMU01000001">
    <property type="protein sequence ID" value="MXN16645.1"/>
    <property type="molecule type" value="Genomic_DNA"/>
</dbReference>
<feature type="transmembrane region" description="Helical" evidence="6">
    <location>
        <begin position="487"/>
        <end position="509"/>
    </location>
</feature>
<dbReference type="InterPro" id="IPR036259">
    <property type="entry name" value="MFS_trans_sf"/>
</dbReference>
<feature type="transmembrane region" description="Helical" evidence="6">
    <location>
        <begin position="367"/>
        <end position="387"/>
    </location>
</feature>
<accession>A0A6L7FY04</accession>
<dbReference type="InterPro" id="IPR011701">
    <property type="entry name" value="MFS"/>
</dbReference>
<evidence type="ECO:0000313" key="8">
    <source>
        <dbReference type="Proteomes" id="UP000477911"/>
    </source>
</evidence>
<feature type="transmembrane region" description="Helical" evidence="6">
    <location>
        <begin position="232"/>
        <end position="251"/>
    </location>
</feature>
<keyword evidence="4 6" id="KW-1133">Transmembrane helix</keyword>
<evidence type="ECO:0000256" key="3">
    <source>
        <dbReference type="ARBA" id="ARBA00022692"/>
    </source>
</evidence>
<sequence>MPHPWYMVGLFVFASMLMGLSLSLAQGFLSANTRQIAGDLGIAQTQATWLLVAYMIPRASLTLLLFKLRAQYGLRPFAMVGITAYSIAMCLSFFVNDFHSAVAVQFLSGICGAPLGSLAFLYMLECLPPQKKLSFGLPMALTFIMVGMYLARVISPPLWDLGGWQAIKCFQFGLVLLALPFIMKLPLAHAPRMKVIHTMDLVSYCLIAVGFGGILAAFAWATTDWWTSTTWLGWTLAVAGACLTVAVVIELNRKSPLMDIRWMLSPEILHLTGVLLIFRIVLSEQSTGAPYLFTSLGLGNWQIQPLFMVIVLAYLAAGLLLSVTLTIPRVPYIHILALSLIMVGAWMDSHSTVQTRPEQMYLSQGMIAFAGAIFLPSTMAKGLVLALAKGPAYLLSFIVIFLSTQSLGGIIGSGLFRTFIRVRTAFHNGVLKDGLMAGDTSVTAQITTMVKAYSTTITDPLLRKAEAAAALASSANTQATVLAYNDAFLLTSMIAAAALILLLGHLAVLKLQALRAEPVSA</sequence>
<feature type="transmembrane region" description="Helical" evidence="6">
    <location>
        <begin position="330"/>
        <end position="347"/>
    </location>
</feature>
<keyword evidence="3 6" id="KW-0812">Transmembrane</keyword>
<feature type="transmembrane region" description="Helical" evidence="6">
    <location>
        <begin position="161"/>
        <end position="181"/>
    </location>
</feature>
<feature type="transmembrane region" description="Helical" evidence="6">
    <location>
        <begin position="263"/>
        <end position="282"/>
    </location>
</feature>
<evidence type="ECO:0000256" key="5">
    <source>
        <dbReference type="ARBA" id="ARBA00023136"/>
    </source>
</evidence>
<comment type="subcellular location">
    <subcellularLocation>
        <location evidence="1">Membrane</location>
        <topology evidence="1">Multi-pass membrane protein</topology>
    </subcellularLocation>
</comment>
<evidence type="ECO:0000256" key="6">
    <source>
        <dbReference type="SAM" id="Phobius"/>
    </source>
</evidence>
<dbReference type="Pfam" id="PF07690">
    <property type="entry name" value="MFS_1"/>
    <property type="match status" value="1"/>
</dbReference>
<dbReference type="AlphaFoldDB" id="A0A6L7FY04"/>
<keyword evidence="2" id="KW-0813">Transport</keyword>
<feature type="transmembrane region" description="Helical" evidence="6">
    <location>
        <begin position="135"/>
        <end position="155"/>
    </location>
</feature>
<feature type="transmembrane region" description="Helical" evidence="6">
    <location>
        <begin position="302"/>
        <end position="323"/>
    </location>
</feature>
<evidence type="ECO:0000313" key="7">
    <source>
        <dbReference type="EMBL" id="MXN16645.1"/>
    </source>
</evidence>
<evidence type="ECO:0000256" key="1">
    <source>
        <dbReference type="ARBA" id="ARBA00004141"/>
    </source>
</evidence>
<dbReference type="GO" id="GO:0016020">
    <property type="term" value="C:membrane"/>
    <property type="evidence" value="ECO:0007669"/>
    <property type="project" value="UniProtKB-SubCell"/>
</dbReference>
<dbReference type="GO" id="GO:0022857">
    <property type="term" value="F:transmembrane transporter activity"/>
    <property type="evidence" value="ECO:0007669"/>
    <property type="project" value="InterPro"/>
</dbReference>
<feature type="transmembrane region" description="Helical" evidence="6">
    <location>
        <begin position="394"/>
        <end position="416"/>
    </location>
</feature>
<proteinExistence type="predicted"/>
<dbReference type="PANTHER" id="PTHR42718">
    <property type="entry name" value="MAJOR FACILITATOR SUPERFAMILY MULTIDRUG TRANSPORTER MFSC"/>
    <property type="match status" value="1"/>
</dbReference>
<keyword evidence="5 6" id="KW-0472">Membrane</keyword>
<feature type="transmembrane region" description="Helical" evidence="6">
    <location>
        <begin position="201"/>
        <end position="220"/>
    </location>
</feature>
<comment type="caution">
    <text evidence="7">The sequence shown here is derived from an EMBL/GenBank/DDBJ whole genome shotgun (WGS) entry which is preliminary data.</text>
</comment>
<reference evidence="7 8" key="1">
    <citation type="submission" date="2019-12" db="EMBL/GenBank/DDBJ databases">
        <authorList>
            <person name="Li M."/>
        </authorList>
    </citation>
    <scope>NUCLEOTIDE SEQUENCE [LARGE SCALE GENOMIC DNA]</scope>
    <source>
        <strain evidence="7 8">GBMRC 2024</strain>
    </source>
</reference>
<dbReference type="PANTHER" id="PTHR42718:SF9">
    <property type="entry name" value="MAJOR FACILITATOR SUPERFAMILY MULTIDRUG TRANSPORTER MFSC"/>
    <property type="match status" value="1"/>
</dbReference>
<dbReference type="Gene3D" id="1.20.1250.20">
    <property type="entry name" value="MFS general substrate transporter like domains"/>
    <property type="match status" value="1"/>
</dbReference>
<name>A0A6L7FY04_9RHOB</name>
<feature type="transmembrane region" description="Helical" evidence="6">
    <location>
        <begin position="101"/>
        <end position="123"/>
    </location>
</feature>
<organism evidence="7 8">
    <name type="scientific">Pseudooceanicola albus</name>
    <dbReference type="NCBI Taxonomy" id="2692189"/>
    <lineage>
        <taxon>Bacteria</taxon>
        <taxon>Pseudomonadati</taxon>
        <taxon>Pseudomonadota</taxon>
        <taxon>Alphaproteobacteria</taxon>
        <taxon>Rhodobacterales</taxon>
        <taxon>Paracoccaceae</taxon>
        <taxon>Pseudooceanicola</taxon>
    </lineage>
</organism>
<protein>
    <submittedName>
        <fullName evidence="7">MFS transporter</fullName>
    </submittedName>
</protein>
<gene>
    <name evidence="7" type="ORF">GR170_02260</name>
</gene>
<dbReference type="Proteomes" id="UP000477911">
    <property type="component" value="Unassembled WGS sequence"/>
</dbReference>